<proteinExistence type="predicted"/>
<evidence type="ECO:0000313" key="1">
    <source>
        <dbReference type="EMBL" id="MBP2186068.1"/>
    </source>
</evidence>
<gene>
    <name evidence="1" type="ORF">JOM49_007594</name>
</gene>
<keyword evidence="2" id="KW-1185">Reference proteome</keyword>
<dbReference type="EMBL" id="JAGGMS010000001">
    <property type="protein sequence ID" value="MBP2186068.1"/>
    <property type="molecule type" value="Genomic_DNA"/>
</dbReference>
<comment type="caution">
    <text evidence="1">The sequence shown here is derived from an EMBL/GenBank/DDBJ whole genome shotgun (WGS) entry which is preliminary data.</text>
</comment>
<accession>A0ABS4Q4N4</accession>
<organism evidence="1 2">
    <name type="scientific">Amycolatopsis magusensis</name>
    <dbReference type="NCBI Taxonomy" id="882444"/>
    <lineage>
        <taxon>Bacteria</taxon>
        <taxon>Bacillati</taxon>
        <taxon>Actinomycetota</taxon>
        <taxon>Actinomycetes</taxon>
        <taxon>Pseudonocardiales</taxon>
        <taxon>Pseudonocardiaceae</taxon>
        <taxon>Amycolatopsis</taxon>
    </lineage>
</organism>
<protein>
    <submittedName>
        <fullName evidence="1">Uncharacterized protein</fullName>
    </submittedName>
</protein>
<sequence>MAVVGVCRGPSDAAKAVFIPAATRFGAVLVAVTGRKAPHKLDETEADDSYVSWLRAGMGFSAVIGCCARSPGWSRSPICSTLPGWRFVAGVGPQ</sequence>
<name>A0ABS4Q4N4_9PSEU</name>
<reference evidence="1 2" key="1">
    <citation type="submission" date="2021-03" db="EMBL/GenBank/DDBJ databases">
        <title>Sequencing the genomes of 1000 actinobacteria strains.</title>
        <authorList>
            <person name="Klenk H.-P."/>
        </authorList>
    </citation>
    <scope>NUCLEOTIDE SEQUENCE [LARGE SCALE GENOMIC DNA]</scope>
    <source>
        <strain evidence="1 2">DSM 45510</strain>
    </source>
</reference>
<dbReference type="RefSeq" id="WP_209668903.1">
    <property type="nucleotide sequence ID" value="NZ_JAGGMS010000001.1"/>
</dbReference>
<evidence type="ECO:0000313" key="2">
    <source>
        <dbReference type="Proteomes" id="UP000741013"/>
    </source>
</evidence>
<dbReference type="Proteomes" id="UP000741013">
    <property type="component" value="Unassembled WGS sequence"/>
</dbReference>